<dbReference type="EMBL" id="BBXM02000001">
    <property type="protein sequence ID" value="GIC85695.1"/>
    <property type="molecule type" value="Genomic_DNA"/>
</dbReference>
<reference evidence="2" key="2">
    <citation type="submission" date="2021-01" db="EMBL/GenBank/DDBJ databases">
        <title>Pan-genome distribution and transcriptional activeness of fungal secondary metabolism genes in Aspergillus section Fumigati.</title>
        <authorList>
            <person name="Takahashi H."/>
            <person name="Umemura M."/>
            <person name="Ninomiya A."/>
            <person name="Kusuya Y."/>
            <person name="Urayama S."/>
            <person name="Shimizu M."/>
            <person name="Watanabe A."/>
            <person name="Kamei K."/>
            <person name="Yaguchi T."/>
            <person name="Hagiwara D."/>
        </authorList>
    </citation>
    <scope>NUCLEOTIDE SEQUENCE</scope>
    <source>
        <strain evidence="2">IFM 46973</strain>
    </source>
</reference>
<sequence>MASSWIPENSSPKSSRRRGISQQKKVDELVHKYFKIKCPSPVLRNILKSTEKSDLLVSAVRLQVSLARCRSQDFNDGQVTIYDKALLTLSKNGDEPAELSVLELYLTEYLGIVPIANTSHSLDVATKCLGLHQALTKTRSSTDSNTESPNSEEPILKLDGKVHASTTTTSEPTKENGIHSEDTKTLSEESCEAKPKGKNVVPGEADTQNHDRENGRNERAHTAGKEPMKKYNPRKADTKASLKRKRDDGSVQSRVERLLDVFFKARDEHINRRRKETASDLNTVRFVRDSAENALTYLRANNMKGHEAIPDLEKWFAIMRDKATALTGGRARHFDEKPPPAPKYLRPKKRARFLIDSYRPRRWSPMVPEGDASS</sequence>
<feature type="compositionally biased region" description="Basic and acidic residues" evidence="1">
    <location>
        <begin position="172"/>
        <end position="195"/>
    </location>
</feature>
<protein>
    <submittedName>
        <fullName evidence="2">Uncharacterized protein</fullName>
    </submittedName>
</protein>
<evidence type="ECO:0000313" key="3">
    <source>
        <dbReference type="Proteomes" id="UP000036893"/>
    </source>
</evidence>
<feature type="compositionally biased region" description="Polar residues" evidence="1">
    <location>
        <begin position="1"/>
        <end position="13"/>
    </location>
</feature>
<accession>A0A8E0QJN0</accession>
<comment type="caution">
    <text evidence="2">The sequence shown here is derived from an EMBL/GenBank/DDBJ whole genome shotgun (WGS) entry which is preliminary data.</text>
</comment>
<dbReference type="RefSeq" id="XP_043142961.1">
    <property type="nucleotide sequence ID" value="XM_043287026.1"/>
</dbReference>
<name>A0A8E0QJN0_9EURO</name>
<feature type="region of interest" description="Disordered" evidence="1">
    <location>
        <begin position="1"/>
        <end position="22"/>
    </location>
</feature>
<feature type="compositionally biased region" description="Polar residues" evidence="1">
    <location>
        <begin position="136"/>
        <end position="151"/>
    </location>
</feature>
<dbReference type="Proteomes" id="UP000036893">
    <property type="component" value="Unassembled WGS sequence"/>
</dbReference>
<reference evidence="2" key="1">
    <citation type="journal article" date="2015" name="Genome Announc.">
        <title>Draft Genome Sequence of the Pathogenic Filamentous Fungus Aspergillus udagawae Strain IFM 46973T.</title>
        <authorList>
            <person name="Kusuya Y."/>
            <person name="Takahashi-Nakaguchi A."/>
            <person name="Takahashi H."/>
            <person name="Yaguchi T."/>
        </authorList>
    </citation>
    <scope>NUCLEOTIDE SEQUENCE</scope>
    <source>
        <strain evidence="2">IFM 46973</strain>
    </source>
</reference>
<feature type="region of interest" description="Disordered" evidence="1">
    <location>
        <begin position="136"/>
        <end position="249"/>
    </location>
</feature>
<dbReference type="GeneID" id="66989004"/>
<feature type="compositionally biased region" description="Basic and acidic residues" evidence="1">
    <location>
        <begin position="207"/>
        <end position="249"/>
    </location>
</feature>
<evidence type="ECO:0000313" key="2">
    <source>
        <dbReference type="EMBL" id="GIC85695.1"/>
    </source>
</evidence>
<organism evidence="2 3">
    <name type="scientific">Aspergillus udagawae</name>
    <dbReference type="NCBI Taxonomy" id="91492"/>
    <lineage>
        <taxon>Eukaryota</taxon>
        <taxon>Fungi</taxon>
        <taxon>Dikarya</taxon>
        <taxon>Ascomycota</taxon>
        <taxon>Pezizomycotina</taxon>
        <taxon>Eurotiomycetes</taxon>
        <taxon>Eurotiomycetidae</taxon>
        <taxon>Eurotiales</taxon>
        <taxon>Aspergillaceae</taxon>
        <taxon>Aspergillus</taxon>
        <taxon>Aspergillus subgen. Fumigati</taxon>
    </lineage>
</organism>
<gene>
    <name evidence="2" type="ORF">Aud_001528</name>
</gene>
<dbReference type="AlphaFoldDB" id="A0A8E0QJN0"/>
<proteinExistence type="predicted"/>
<evidence type="ECO:0000256" key="1">
    <source>
        <dbReference type="SAM" id="MobiDB-lite"/>
    </source>
</evidence>